<dbReference type="STRING" id="118168.MC7420_7618"/>
<dbReference type="SUPFAM" id="SSF50965">
    <property type="entry name" value="Galactose oxidase, central domain"/>
    <property type="match status" value="1"/>
</dbReference>
<evidence type="ECO:0000259" key="2">
    <source>
        <dbReference type="Pfam" id="PF15711"/>
    </source>
</evidence>
<dbReference type="Gene3D" id="2.120.10.80">
    <property type="entry name" value="Kelch-type beta propeller"/>
    <property type="match status" value="1"/>
</dbReference>
<dbReference type="InterPro" id="IPR013517">
    <property type="entry name" value="FG-GAP"/>
</dbReference>
<dbReference type="eggNOG" id="COG3266">
    <property type="taxonomic scope" value="Bacteria"/>
</dbReference>
<gene>
    <name evidence="3" type="ORF">MC7420_7618</name>
</gene>
<sequence>MNHNEAHLHITVQSAAYNQGNSARITVNDEEFGFDPYNRGLNVAVIHEVTGQKLGSATFDTFGDPSCAIAFTEWMESLPVGRIVAIALKDEGTVYLDERAKNACAALGAYWVYYLQFHSSWAMIGQKGATPGTATEALSDEHGVTCSRSFTLPSIFANTAAISATSAAGEYGFLTHISRNGYVIPIKGGYQRGLNVVVFEPATGKPVLSGSFDFFADASVADVFAQQIEAIPDGKIVAIALKDDASINLSQAAKDACRAIGSRLIDELQFRGAWSIVGYKGASPDAVIENLNNSGFTSVKAWMPLVIPCPTWQPQQKLQPPDLPEKGIFGSAIAMSGETAIIGARLAQVNGCPAVGSAYIFQHHNGVWTEKQKLQPSGFGHQDVFGNAVAIQGNLAIVGAYLTDSPDRPNTGSAYIFQPENGVWVEKQKLQPADLQANDCFGSAVAMGDNFAIVGAYTVDAESRPEAGSAYIFQLENGVWVEKQKLQPADLQRGDGFGGAVAISGETAIIGARLAKADGGQFAGSAYVFQLENGVWQQKQKLQPADLQYGDNFGNAIALSGEFAIIGAYGVDAQRYPDTGAAYIFQHENGVWQQKQKLQPTDLQRRHGFGCSVAIQGQVAVVGTSDAGSAYIFQLNQGTWQHKQKLYSPEVQPKDGFGYTVALSDGVVITGAHNADAQGRPYAGSAYIAFANET</sequence>
<evidence type="ECO:0000313" key="4">
    <source>
        <dbReference type="Proteomes" id="UP000003835"/>
    </source>
</evidence>
<dbReference type="Gene3D" id="2.130.10.130">
    <property type="entry name" value="Integrin alpha, N-terminal"/>
    <property type="match status" value="1"/>
</dbReference>
<evidence type="ECO:0000313" key="3">
    <source>
        <dbReference type="EMBL" id="EDX72138.1"/>
    </source>
</evidence>
<dbReference type="InterPro" id="IPR039477">
    <property type="entry name" value="ILEI/PANDER_dom"/>
</dbReference>
<dbReference type="RefSeq" id="WP_006104991.1">
    <property type="nucleotide sequence ID" value="NZ_DS989867.1"/>
</dbReference>
<dbReference type="eggNOG" id="COG0688">
    <property type="taxonomic scope" value="Bacteria"/>
</dbReference>
<proteinExistence type="predicted"/>
<dbReference type="AlphaFoldDB" id="B4W1A1"/>
<protein>
    <recommendedName>
        <fullName evidence="2">ILEI/PANDER domain-containing protein</fullName>
    </recommendedName>
</protein>
<name>B4W1A1_9CYAN</name>
<dbReference type="PROSITE" id="PS52031">
    <property type="entry name" value="GG_LECTIN"/>
    <property type="match status" value="2"/>
</dbReference>
<dbReference type="InterPro" id="IPR011043">
    <property type="entry name" value="Gal_Oxase/kelch_b-propeller"/>
</dbReference>
<dbReference type="InterPro" id="IPR028994">
    <property type="entry name" value="Integrin_alpha_N"/>
</dbReference>
<evidence type="ECO:0000256" key="1">
    <source>
        <dbReference type="ARBA" id="ARBA00022729"/>
    </source>
</evidence>
<dbReference type="HOGENOM" id="CLU_396761_0_0_3"/>
<dbReference type="Pfam" id="PF15711">
    <property type="entry name" value="ILEI"/>
    <property type="match status" value="2"/>
</dbReference>
<dbReference type="InterPro" id="IPR015915">
    <property type="entry name" value="Kelch-typ_b-propeller"/>
</dbReference>
<reference evidence="3 4" key="1">
    <citation type="submission" date="2008-07" db="EMBL/GenBank/DDBJ databases">
        <authorList>
            <person name="Tandeau de Marsac N."/>
            <person name="Ferriera S."/>
            <person name="Johnson J."/>
            <person name="Kravitz S."/>
            <person name="Beeson K."/>
            <person name="Sutton G."/>
            <person name="Rogers Y.-H."/>
            <person name="Friedman R."/>
            <person name="Frazier M."/>
            <person name="Venter J.C."/>
        </authorList>
    </citation>
    <scope>NUCLEOTIDE SEQUENCE [LARGE SCALE GENOMIC DNA]</scope>
    <source>
        <strain evidence="3 4">PCC 7420</strain>
    </source>
</reference>
<accession>B4W1A1</accession>
<dbReference type="Proteomes" id="UP000003835">
    <property type="component" value="Unassembled WGS sequence"/>
</dbReference>
<feature type="domain" description="ILEI/PANDER" evidence="2">
    <location>
        <begin position="39"/>
        <end position="129"/>
    </location>
</feature>
<organism evidence="3 4">
    <name type="scientific">Coleofasciculus chthonoplastes PCC 7420</name>
    <dbReference type="NCBI Taxonomy" id="118168"/>
    <lineage>
        <taxon>Bacteria</taxon>
        <taxon>Bacillati</taxon>
        <taxon>Cyanobacteriota</taxon>
        <taxon>Cyanophyceae</taxon>
        <taxon>Coleofasciculales</taxon>
        <taxon>Coleofasciculaceae</taxon>
        <taxon>Coleofasciculus</taxon>
    </lineage>
</organism>
<keyword evidence="1" id="KW-0732">Signal</keyword>
<dbReference type="Pfam" id="PF14312">
    <property type="entry name" value="FG-GAP_2"/>
    <property type="match status" value="7"/>
</dbReference>
<dbReference type="OrthoDB" id="463714at2"/>
<keyword evidence="4" id="KW-1185">Reference proteome</keyword>
<feature type="domain" description="ILEI/PANDER" evidence="2">
    <location>
        <begin position="192"/>
        <end position="282"/>
    </location>
</feature>
<dbReference type="EMBL" id="DS989867">
    <property type="protein sequence ID" value="EDX72138.1"/>
    <property type="molecule type" value="Genomic_DNA"/>
</dbReference>
<dbReference type="PANTHER" id="PTHR36220:SF1">
    <property type="entry name" value="GAMMA TUBULIN COMPLEX COMPONENT C-TERMINAL DOMAIN-CONTAINING PROTEIN"/>
    <property type="match status" value="1"/>
</dbReference>
<dbReference type="PANTHER" id="PTHR36220">
    <property type="entry name" value="UNNAMED PRODUCT"/>
    <property type="match status" value="1"/>
</dbReference>